<protein>
    <submittedName>
        <fullName evidence="2">Uncharacterized protein</fullName>
    </submittedName>
</protein>
<organism evidence="2 3">
    <name type="scientific">Setaria italica</name>
    <name type="common">Foxtail millet</name>
    <name type="synonym">Panicum italicum</name>
    <dbReference type="NCBI Taxonomy" id="4555"/>
    <lineage>
        <taxon>Eukaryota</taxon>
        <taxon>Viridiplantae</taxon>
        <taxon>Streptophyta</taxon>
        <taxon>Embryophyta</taxon>
        <taxon>Tracheophyta</taxon>
        <taxon>Spermatophyta</taxon>
        <taxon>Magnoliopsida</taxon>
        <taxon>Liliopsida</taxon>
        <taxon>Poales</taxon>
        <taxon>Poaceae</taxon>
        <taxon>PACMAD clade</taxon>
        <taxon>Panicoideae</taxon>
        <taxon>Panicodae</taxon>
        <taxon>Paniceae</taxon>
        <taxon>Cenchrinae</taxon>
        <taxon>Setaria</taxon>
    </lineage>
</organism>
<feature type="region of interest" description="Disordered" evidence="1">
    <location>
        <begin position="1"/>
        <end position="23"/>
    </location>
</feature>
<evidence type="ECO:0000256" key="1">
    <source>
        <dbReference type="SAM" id="MobiDB-lite"/>
    </source>
</evidence>
<reference evidence="2" key="2">
    <citation type="submission" date="2018-08" db="UniProtKB">
        <authorList>
            <consortium name="EnsemblPlants"/>
        </authorList>
    </citation>
    <scope>IDENTIFICATION</scope>
    <source>
        <strain evidence="2">Yugu1</strain>
    </source>
</reference>
<dbReference type="AlphaFoldDB" id="K3YYJ5"/>
<dbReference type="Proteomes" id="UP000004995">
    <property type="component" value="Unassembled WGS sequence"/>
</dbReference>
<dbReference type="EMBL" id="AGNK02000175">
    <property type="status" value="NOT_ANNOTATED_CDS"/>
    <property type="molecule type" value="Genomic_DNA"/>
</dbReference>
<feature type="compositionally biased region" description="Basic and acidic residues" evidence="1">
    <location>
        <begin position="12"/>
        <end position="23"/>
    </location>
</feature>
<dbReference type="InParanoid" id="K3YYJ5"/>
<evidence type="ECO:0000313" key="3">
    <source>
        <dbReference type="Proteomes" id="UP000004995"/>
    </source>
</evidence>
<feature type="region of interest" description="Disordered" evidence="1">
    <location>
        <begin position="200"/>
        <end position="308"/>
    </location>
</feature>
<reference evidence="3" key="1">
    <citation type="journal article" date="2012" name="Nat. Biotechnol.">
        <title>Reference genome sequence of the model plant Setaria.</title>
        <authorList>
            <person name="Bennetzen J.L."/>
            <person name="Schmutz J."/>
            <person name="Wang H."/>
            <person name="Percifield R."/>
            <person name="Hawkins J."/>
            <person name="Pontaroli A.C."/>
            <person name="Estep M."/>
            <person name="Feng L."/>
            <person name="Vaughn J.N."/>
            <person name="Grimwood J."/>
            <person name="Jenkins J."/>
            <person name="Barry K."/>
            <person name="Lindquist E."/>
            <person name="Hellsten U."/>
            <person name="Deshpande S."/>
            <person name="Wang X."/>
            <person name="Wu X."/>
            <person name="Mitros T."/>
            <person name="Triplett J."/>
            <person name="Yang X."/>
            <person name="Ye C.Y."/>
            <person name="Mauro-Herrera M."/>
            <person name="Wang L."/>
            <person name="Li P."/>
            <person name="Sharma M."/>
            <person name="Sharma R."/>
            <person name="Ronald P.C."/>
            <person name="Panaud O."/>
            <person name="Kellogg E.A."/>
            <person name="Brutnell T.P."/>
            <person name="Doust A.N."/>
            <person name="Tuskan G.A."/>
            <person name="Rokhsar D."/>
            <person name="Devos K.M."/>
        </authorList>
    </citation>
    <scope>NUCLEOTIDE SEQUENCE [LARGE SCALE GENOMIC DNA]</scope>
    <source>
        <strain evidence="3">cv. Yugu1</strain>
    </source>
</reference>
<keyword evidence="3" id="KW-1185">Reference proteome</keyword>
<evidence type="ECO:0000313" key="2">
    <source>
        <dbReference type="EnsemblPlants" id="KQL29164"/>
    </source>
</evidence>
<dbReference type="Gramene" id="KQL29164">
    <property type="protein sequence ID" value="KQL29164"/>
    <property type="gene ID" value="SETIT_019349mg"/>
</dbReference>
<proteinExistence type="predicted"/>
<sequence>MAPKRAPSSEADASKMKKTKIERPTTQELPWSLVDNDLLDIMVERGLVLGWRLVCPPRSERVPTPKPNEVVVFIEQYECGLHFPCMKKEVCYGLVSGLEEDLAIVPAKAYKDHRETAWLSRWLYQEVPSSSRMRSTCQKLEFISLHSFTMDDSLRTRIAFVGSITRRFVMWHLAEEFLMAEIWPLARGWEFLPISDSRTPSVGMATPEHPAPPEKAPKGERGCGRGTSTASRDLAGGMAPSSRRMEGVADEEGESDDEAHADESPWSTPSPRPAGMDPPLRADPLCSTPPASHVGGSGSTSHRPCPSF</sequence>
<accession>K3YYJ5</accession>
<feature type="compositionally biased region" description="Basic and acidic residues" evidence="1">
    <location>
        <begin position="211"/>
        <end position="223"/>
    </location>
</feature>
<dbReference type="HOGENOM" id="CLU_904318_0_0_1"/>
<dbReference type="EnsemblPlants" id="KQL29164">
    <property type="protein sequence ID" value="KQL29164"/>
    <property type="gene ID" value="SETIT_019349mg"/>
</dbReference>
<name>K3YYJ5_SETIT</name>
<feature type="compositionally biased region" description="Acidic residues" evidence="1">
    <location>
        <begin position="248"/>
        <end position="260"/>
    </location>
</feature>